<dbReference type="GO" id="GO:0010498">
    <property type="term" value="P:proteasomal protein catabolic process"/>
    <property type="evidence" value="ECO:0007669"/>
    <property type="project" value="InterPro"/>
</dbReference>
<dbReference type="InterPro" id="IPR035206">
    <property type="entry name" value="Proteasome_beta2"/>
</dbReference>
<organism evidence="8">
    <name type="scientific">Picocystis salinarum</name>
    <dbReference type="NCBI Taxonomy" id="88271"/>
    <lineage>
        <taxon>Eukaryota</taxon>
        <taxon>Viridiplantae</taxon>
        <taxon>Chlorophyta</taxon>
        <taxon>Picocystophyceae</taxon>
        <taxon>Picocystales</taxon>
        <taxon>Picocystaceae</taxon>
        <taxon>Picocystis</taxon>
    </lineage>
</organism>
<dbReference type="CDD" id="cd03758">
    <property type="entry name" value="proteasome_beta_type_2"/>
    <property type="match status" value="1"/>
</dbReference>
<dbReference type="GO" id="GO:0005737">
    <property type="term" value="C:cytoplasm"/>
    <property type="evidence" value="ECO:0007669"/>
    <property type="project" value="UniProtKB-SubCell"/>
</dbReference>
<dbReference type="EMBL" id="HBIS01002726">
    <property type="protein sequence ID" value="CAE0608609.1"/>
    <property type="molecule type" value="Transcribed_RNA"/>
</dbReference>
<keyword evidence="2 5" id="KW-0647">Proteasome</keyword>
<dbReference type="InterPro" id="IPR016050">
    <property type="entry name" value="Proteasome_bsu_CS"/>
</dbReference>
<proteinExistence type="inferred from homology"/>
<evidence type="ECO:0000313" key="8">
    <source>
        <dbReference type="EMBL" id="CAE0608608.1"/>
    </source>
</evidence>
<sequence>MDVSMGLSCKEFVLLCTDMAATSQIITMKDDEDKIFALDSHKLVSTNGEPGDRVRFAEYIEANCKLYQLRNGIPLSTKAVANFTRSELAKALRKGPKATNLIIAGYDEGAGASMYHLDYLGTLHRMNATGYGYGAWFVLSMFDKLWRPDLTQEEALEVMKKGIDEIKKRLVVAPPTFCVKIVDKDGIRTMATI</sequence>
<dbReference type="SUPFAM" id="SSF56235">
    <property type="entry name" value="N-terminal nucleophile aminohydrolases (Ntn hydrolases)"/>
    <property type="match status" value="1"/>
</dbReference>
<dbReference type="PANTHER" id="PTHR32194">
    <property type="entry name" value="METALLOPROTEASE TLDD"/>
    <property type="match status" value="1"/>
</dbReference>
<dbReference type="GO" id="GO:0005634">
    <property type="term" value="C:nucleus"/>
    <property type="evidence" value="ECO:0007669"/>
    <property type="project" value="UniProtKB-SubCell"/>
</dbReference>
<dbReference type="FunFam" id="3.60.20.10:FF:000008">
    <property type="entry name" value="Proteasome subunit beta type-4"/>
    <property type="match status" value="1"/>
</dbReference>
<comment type="function">
    <text evidence="4">Non-catalytic component of the proteasome, a multicatalytic proteinase complex which is characterized by its ability to cleave peptides with Arg, Phe, Tyr, Leu, and Glu adjacent to the leaving group at neutral or slightly basic pH. The proteasome has an ATP-dependent proteolytic activity.</text>
</comment>
<evidence type="ECO:0000256" key="4">
    <source>
        <dbReference type="ARBA" id="ARBA00024953"/>
    </source>
</evidence>
<dbReference type="GO" id="GO:0005839">
    <property type="term" value="C:proteasome core complex"/>
    <property type="evidence" value="ECO:0007669"/>
    <property type="project" value="InterPro"/>
</dbReference>
<evidence type="ECO:0000313" key="7">
    <source>
        <dbReference type="EMBL" id="CAE0608607.1"/>
    </source>
</evidence>
<comment type="subunit">
    <text evidence="5">Component of the proteasome complex.</text>
</comment>
<name>A0A6U9QCI9_9CHLO</name>
<dbReference type="InterPro" id="IPR029055">
    <property type="entry name" value="Ntn_hydrolases_N"/>
</dbReference>
<evidence type="ECO:0000256" key="3">
    <source>
        <dbReference type="ARBA" id="ARBA00023242"/>
    </source>
</evidence>
<evidence type="ECO:0000256" key="5">
    <source>
        <dbReference type="RuleBase" id="RU004203"/>
    </source>
</evidence>
<dbReference type="PROSITE" id="PS51476">
    <property type="entry name" value="PROTEASOME_BETA_2"/>
    <property type="match status" value="1"/>
</dbReference>
<comment type="subcellular location">
    <subcellularLocation>
        <location evidence="5">Cytoplasm</location>
    </subcellularLocation>
    <subcellularLocation>
        <location evidence="5">Nucleus</location>
    </subcellularLocation>
</comment>
<evidence type="ECO:0000313" key="10">
    <source>
        <dbReference type="EMBL" id="CAE0608610.1"/>
    </source>
</evidence>
<dbReference type="InterPro" id="IPR023333">
    <property type="entry name" value="Proteasome_suB-type"/>
</dbReference>
<protein>
    <recommendedName>
        <fullName evidence="5">Proteasome subunit beta</fullName>
    </recommendedName>
</protein>
<dbReference type="EMBL" id="HBIS01002723">
    <property type="protein sequence ID" value="CAE0608606.1"/>
    <property type="molecule type" value="Transcribed_RNA"/>
</dbReference>
<dbReference type="InterPro" id="IPR001353">
    <property type="entry name" value="Proteasome_sua/b"/>
</dbReference>
<dbReference type="EMBL" id="HBIS01002727">
    <property type="protein sequence ID" value="CAE0608610.1"/>
    <property type="molecule type" value="Transcribed_RNA"/>
</dbReference>
<dbReference type="EMBL" id="HBIS01002725">
    <property type="protein sequence ID" value="CAE0608608.1"/>
    <property type="molecule type" value="Transcribed_RNA"/>
</dbReference>
<evidence type="ECO:0000256" key="2">
    <source>
        <dbReference type="ARBA" id="ARBA00022942"/>
    </source>
</evidence>
<dbReference type="PANTHER" id="PTHR32194:SF2">
    <property type="entry name" value="PROTEASOME SUBUNIT BETA TYPE-1"/>
    <property type="match status" value="1"/>
</dbReference>
<gene>
    <name evidence="6" type="ORF">PSAL00342_LOCUS2425</name>
    <name evidence="7" type="ORF">PSAL00342_LOCUS2426</name>
    <name evidence="8" type="ORF">PSAL00342_LOCUS2427</name>
    <name evidence="9" type="ORF">PSAL00342_LOCUS2428</name>
    <name evidence="10" type="ORF">PSAL00342_LOCUS2429</name>
</gene>
<keyword evidence="1 5" id="KW-0963">Cytoplasm</keyword>
<comment type="function">
    <text evidence="5">Component of the proteasome, a multicatalytic proteinase complex which is characterized by its ability to cleave peptides with Arg, Phe, Tyr, Leu, and Glu adjacent to the leaving group at neutral or slightly basic pH. The proteasome has an ATP-dependent proteolytic activity.</text>
</comment>
<evidence type="ECO:0000256" key="1">
    <source>
        <dbReference type="ARBA" id="ARBA00022490"/>
    </source>
</evidence>
<reference evidence="8" key="1">
    <citation type="submission" date="2021-01" db="EMBL/GenBank/DDBJ databases">
        <authorList>
            <person name="Corre E."/>
            <person name="Pelletier E."/>
            <person name="Niang G."/>
            <person name="Scheremetjew M."/>
            <person name="Finn R."/>
            <person name="Kale V."/>
            <person name="Holt S."/>
            <person name="Cochrane G."/>
            <person name="Meng A."/>
            <person name="Brown T."/>
            <person name="Cohen L."/>
        </authorList>
    </citation>
    <scope>NUCLEOTIDE SEQUENCE</scope>
    <source>
        <strain evidence="8">CCMP1897</strain>
    </source>
</reference>
<dbReference type="Gene3D" id="3.60.20.10">
    <property type="entry name" value="Glutamine Phosphoribosylpyrophosphate, subunit 1, domain 1"/>
    <property type="match status" value="1"/>
</dbReference>
<evidence type="ECO:0000313" key="9">
    <source>
        <dbReference type="EMBL" id="CAE0608609.1"/>
    </source>
</evidence>
<dbReference type="Pfam" id="PF00227">
    <property type="entry name" value="Proteasome"/>
    <property type="match status" value="1"/>
</dbReference>
<keyword evidence="3 5" id="KW-0539">Nucleus</keyword>
<evidence type="ECO:0000313" key="6">
    <source>
        <dbReference type="EMBL" id="CAE0608606.1"/>
    </source>
</evidence>
<dbReference type="AlphaFoldDB" id="A0A6U9QCI9"/>
<accession>A0A6U9QCI9</accession>
<dbReference type="EMBL" id="HBIS01002724">
    <property type="protein sequence ID" value="CAE0608607.1"/>
    <property type="molecule type" value="Transcribed_RNA"/>
</dbReference>
<dbReference type="PROSITE" id="PS00854">
    <property type="entry name" value="PROTEASOME_BETA_1"/>
    <property type="match status" value="1"/>
</dbReference>
<comment type="similarity">
    <text evidence="5">Belongs to the peptidase T1B family.</text>
</comment>